<sequence length="238" mass="28012">MKRLNLLEKLKNERAKANEEKLLESVKSFLEQLQDEDDSIKKQVLEDSNSDDSVNNFVFDNLDSNRIYHISQIEQVCVNYRLRFLNSNLFKGDLPQEAIQEIKRLNTEHDTELKGFKIMAPSKLFKLENADDPVLMAPMGNNYYYFIHKWGNDLHPLRRFLVWPVKTLENFIFSMFIISLVTTALVPKGIFIDEQSGTEFFLLFIFMFKWLLGMALYYGFAKGKNFNTAIWQSKYYNA</sequence>
<dbReference type="Proteomes" id="UP000306552">
    <property type="component" value="Unassembled WGS sequence"/>
</dbReference>
<keyword evidence="2" id="KW-0472">Membrane</keyword>
<evidence type="ECO:0000313" key="4">
    <source>
        <dbReference type="Proteomes" id="UP000306552"/>
    </source>
</evidence>
<keyword evidence="2" id="KW-1133">Transmembrane helix</keyword>
<feature type="transmembrane region" description="Helical" evidence="2">
    <location>
        <begin position="200"/>
        <end position="220"/>
    </location>
</feature>
<feature type="coiled-coil region" evidence="1">
    <location>
        <begin position="7"/>
        <end position="36"/>
    </location>
</feature>
<dbReference type="RefSeq" id="WP_138930989.1">
    <property type="nucleotide sequence ID" value="NZ_SWMU01000001.1"/>
</dbReference>
<reference evidence="3 4" key="1">
    <citation type="submission" date="2019-04" db="EMBL/GenBank/DDBJ databases">
        <title>Psychroflexus halotolerans sp. nov., isolated from a marine solar saltern.</title>
        <authorList>
            <person name="Feng X."/>
        </authorList>
    </citation>
    <scope>NUCLEOTIDE SEQUENCE [LARGE SCALE GENOMIC DNA]</scope>
    <source>
        <strain evidence="3 4">WDS2C27</strain>
    </source>
</reference>
<evidence type="ECO:0000256" key="2">
    <source>
        <dbReference type="SAM" id="Phobius"/>
    </source>
</evidence>
<accession>A0A4U5TSX8</accession>
<organism evidence="3 4">
    <name type="scientific">Mesohalobacter halotolerans</name>
    <dbReference type="NCBI Taxonomy" id="1883405"/>
    <lineage>
        <taxon>Bacteria</taxon>
        <taxon>Pseudomonadati</taxon>
        <taxon>Bacteroidota</taxon>
        <taxon>Flavobacteriia</taxon>
        <taxon>Flavobacteriales</taxon>
        <taxon>Flavobacteriaceae</taxon>
        <taxon>Mesohalobacter</taxon>
    </lineage>
</organism>
<gene>
    <name evidence="3" type="ORF">FCN74_02380</name>
</gene>
<comment type="caution">
    <text evidence="3">The sequence shown here is derived from an EMBL/GenBank/DDBJ whole genome shotgun (WGS) entry which is preliminary data.</text>
</comment>
<keyword evidence="4" id="KW-1185">Reference proteome</keyword>
<evidence type="ECO:0000256" key="1">
    <source>
        <dbReference type="SAM" id="Coils"/>
    </source>
</evidence>
<dbReference type="EMBL" id="SWMU01000001">
    <property type="protein sequence ID" value="TKS57286.1"/>
    <property type="molecule type" value="Genomic_DNA"/>
</dbReference>
<feature type="transmembrane region" description="Helical" evidence="2">
    <location>
        <begin position="168"/>
        <end position="188"/>
    </location>
</feature>
<dbReference type="OrthoDB" id="1425482at2"/>
<evidence type="ECO:0000313" key="3">
    <source>
        <dbReference type="EMBL" id="TKS57286.1"/>
    </source>
</evidence>
<protein>
    <submittedName>
        <fullName evidence="3">Uncharacterized protein</fullName>
    </submittedName>
</protein>
<name>A0A4U5TSX8_9FLAO</name>
<keyword evidence="2" id="KW-0812">Transmembrane</keyword>
<dbReference type="AlphaFoldDB" id="A0A4U5TSX8"/>
<keyword evidence="1" id="KW-0175">Coiled coil</keyword>
<proteinExistence type="predicted"/>